<dbReference type="SUPFAM" id="SSF52540">
    <property type="entry name" value="P-loop containing nucleoside triphosphate hydrolases"/>
    <property type="match status" value="1"/>
</dbReference>
<dbReference type="InterPro" id="IPR027417">
    <property type="entry name" value="P-loop_NTPase"/>
</dbReference>
<keyword evidence="3 7" id="KW-0067">ATP-binding</keyword>
<name>A0A5S9MP49_9GAMM</name>
<comment type="function">
    <text evidence="5">Part of the ABC transporter complex HmuTUV involved in hemin import. Responsible for energy coupling to the transport system.</text>
</comment>
<dbReference type="CDD" id="cd03214">
    <property type="entry name" value="ABC_Iron-Siderophores_B12_Hemin"/>
    <property type="match status" value="1"/>
</dbReference>
<dbReference type="GO" id="GO:0016887">
    <property type="term" value="F:ATP hydrolysis activity"/>
    <property type="evidence" value="ECO:0007669"/>
    <property type="project" value="InterPro"/>
</dbReference>
<accession>A0A5S9MP49</accession>
<dbReference type="InterPro" id="IPR003439">
    <property type="entry name" value="ABC_transporter-like_ATP-bd"/>
</dbReference>
<keyword evidence="4" id="KW-1278">Translocase</keyword>
<dbReference type="OrthoDB" id="5292475at2"/>
<evidence type="ECO:0000313" key="7">
    <source>
        <dbReference type="EMBL" id="CAA0078615.1"/>
    </source>
</evidence>
<dbReference type="Pfam" id="PF00005">
    <property type="entry name" value="ABC_tran"/>
    <property type="match status" value="1"/>
</dbReference>
<dbReference type="PANTHER" id="PTHR42794">
    <property type="entry name" value="HEMIN IMPORT ATP-BINDING PROTEIN HMUV"/>
    <property type="match status" value="1"/>
</dbReference>
<keyword evidence="1" id="KW-0813">Transport</keyword>
<keyword evidence="7" id="KW-0378">Hydrolase</keyword>
<dbReference type="SMART" id="SM00382">
    <property type="entry name" value="AAA"/>
    <property type="match status" value="1"/>
</dbReference>
<evidence type="ECO:0000256" key="1">
    <source>
        <dbReference type="ARBA" id="ARBA00022448"/>
    </source>
</evidence>
<dbReference type="Proteomes" id="UP000441399">
    <property type="component" value="Unassembled WGS sequence"/>
</dbReference>
<sequence>MAIRANQVDVFYGRKKVLDNVSFDCQPGEFVALCGPNGAGKSTLLKAVAGDIGVDNGDVRINGSSVCDLTQGQQALMRAVMPQQVDVAFNVQASSVIEMGLLFTDDERERTAIVELVSGLLRLDTLLDRSYPSLSGGEKQRVQLARVIAQLLQSHCDNDKYLLLDECSSAMDMAMVHLAFSVVRQLVDDGHFGNIGVVAVVHDINIASLYADRIVMLHDQRICANGSPRQVVTAQYIERVFNTPVSVMDHPEHACPVVIQG</sequence>
<keyword evidence="8" id="KW-1185">Reference proteome</keyword>
<dbReference type="GO" id="GO:0005524">
    <property type="term" value="F:ATP binding"/>
    <property type="evidence" value="ECO:0007669"/>
    <property type="project" value="UniProtKB-KW"/>
</dbReference>
<proteinExistence type="predicted"/>
<dbReference type="EC" id="3.6.3.-" evidence="7"/>
<protein>
    <submittedName>
        <fullName evidence="7">Hemin import ATP-binding protein HmuV</fullName>
        <ecNumber evidence="7">3.6.3.-</ecNumber>
    </submittedName>
</protein>
<evidence type="ECO:0000256" key="3">
    <source>
        <dbReference type="ARBA" id="ARBA00022840"/>
    </source>
</evidence>
<dbReference type="InterPro" id="IPR017871">
    <property type="entry name" value="ABC_transporter-like_CS"/>
</dbReference>
<evidence type="ECO:0000313" key="8">
    <source>
        <dbReference type="Proteomes" id="UP000441399"/>
    </source>
</evidence>
<dbReference type="PROSITE" id="PS50893">
    <property type="entry name" value="ABC_TRANSPORTER_2"/>
    <property type="match status" value="1"/>
</dbReference>
<feature type="domain" description="ABC transporter" evidence="6">
    <location>
        <begin position="3"/>
        <end position="244"/>
    </location>
</feature>
<dbReference type="InterPro" id="IPR003593">
    <property type="entry name" value="AAA+_ATPase"/>
</dbReference>
<dbReference type="Gene3D" id="3.40.50.300">
    <property type="entry name" value="P-loop containing nucleotide triphosphate hydrolases"/>
    <property type="match status" value="1"/>
</dbReference>
<evidence type="ECO:0000256" key="4">
    <source>
        <dbReference type="ARBA" id="ARBA00022967"/>
    </source>
</evidence>
<dbReference type="AlphaFoldDB" id="A0A5S9MP49"/>
<dbReference type="EMBL" id="CACSIO010000001">
    <property type="protein sequence ID" value="CAA0078615.1"/>
    <property type="molecule type" value="Genomic_DNA"/>
</dbReference>
<keyword evidence="2" id="KW-0547">Nucleotide-binding</keyword>
<reference evidence="7 8" key="1">
    <citation type="submission" date="2019-11" db="EMBL/GenBank/DDBJ databases">
        <authorList>
            <person name="Holert J."/>
        </authorList>
    </citation>
    <scope>NUCLEOTIDE SEQUENCE [LARGE SCALE GENOMIC DNA]</scope>
    <source>
        <strain evidence="7">SB11_3</strain>
    </source>
</reference>
<dbReference type="PROSITE" id="PS00211">
    <property type="entry name" value="ABC_TRANSPORTER_1"/>
    <property type="match status" value="1"/>
</dbReference>
<evidence type="ECO:0000259" key="6">
    <source>
        <dbReference type="PROSITE" id="PS50893"/>
    </source>
</evidence>
<gene>
    <name evidence="7" type="primary">hmuV_1</name>
    <name evidence="7" type="ORF">OPDIPICF_00019</name>
</gene>
<evidence type="ECO:0000256" key="2">
    <source>
        <dbReference type="ARBA" id="ARBA00022741"/>
    </source>
</evidence>
<organism evidence="7 8">
    <name type="scientific">BD1-7 clade bacterium</name>
    <dbReference type="NCBI Taxonomy" id="2029982"/>
    <lineage>
        <taxon>Bacteria</taxon>
        <taxon>Pseudomonadati</taxon>
        <taxon>Pseudomonadota</taxon>
        <taxon>Gammaproteobacteria</taxon>
        <taxon>Cellvibrionales</taxon>
        <taxon>Spongiibacteraceae</taxon>
        <taxon>BD1-7 clade</taxon>
    </lineage>
</organism>
<evidence type="ECO:0000256" key="5">
    <source>
        <dbReference type="ARBA" id="ARBA00037066"/>
    </source>
</evidence>
<dbReference type="PANTHER" id="PTHR42794:SF1">
    <property type="entry name" value="HEMIN IMPORT ATP-BINDING PROTEIN HMUV"/>
    <property type="match status" value="1"/>
</dbReference>